<reference evidence="2" key="1">
    <citation type="submission" date="2023-06" db="EMBL/GenBank/DDBJ databases">
        <title>Reference genome for the Northern bat (Eptesicus nilssonii), a most northern bat species.</title>
        <authorList>
            <person name="Laine V.N."/>
            <person name="Pulliainen A.T."/>
            <person name="Lilley T.M."/>
        </authorList>
    </citation>
    <scope>NUCLEOTIDE SEQUENCE</scope>
    <source>
        <strain evidence="2">BLF_Eptnil</strain>
        <tissue evidence="2">Kidney</tissue>
    </source>
</reference>
<gene>
    <name evidence="2" type="ORF">QTO34_004515</name>
</gene>
<dbReference type="Proteomes" id="UP001177744">
    <property type="component" value="Unassembled WGS sequence"/>
</dbReference>
<organism evidence="2 3">
    <name type="scientific">Cnephaeus nilssonii</name>
    <name type="common">Northern bat</name>
    <name type="synonym">Eptesicus nilssonii</name>
    <dbReference type="NCBI Taxonomy" id="3371016"/>
    <lineage>
        <taxon>Eukaryota</taxon>
        <taxon>Metazoa</taxon>
        <taxon>Chordata</taxon>
        <taxon>Craniata</taxon>
        <taxon>Vertebrata</taxon>
        <taxon>Euteleostomi</taxon>
        <taxon>Mammalia</taxon>
        <taxon>Eutheria</taxon>
        <taxon>Laurasiatheria</taxon>
        <taxon>Chiroptera</taxon>
        <taxon>Yangochiroptera</taxon>
        <taxon>Vespertilionidae</taxon>
        <taxon>Cnephaeus</taxon>
    </lineage>
</organism>
<keyword evidence="3" id="KW-1185">Reference proteome</keyword>
<evidence type="ECO:0000313" key="3">
    <source>
        <dbReference type="Proteomes" id="UP001177744"/>
    </source>
</evidence>
<sequence length="263" mass="29672">MEQEDEALSQWQAAQHQFAENTEKSVCILDMSPSPGSSRVHILGTMAHEAFNTFFSVHSWRGSPWFLLRCPGRMVVMTFSENLSNPPMGHQSQLPVKSHIRTPTMPYSGHPTVPFNSDSLTPKMLLPSTMPSSEGQARLSSLAQMLSTRDPHNVEYPQLESQDSFVSQPASQEDPFHPERPIPTPQSVEQKRRALERAPRRALVARPYCCQMRTVDKLTVLIDDGKQDCPQLHTSDTAFKTLDLKITDSKDSREKIEETQKNS</sequence>
<feature type="region of interest" description="Disordered" evidence="1">
    <location>
        <begin position="101"/>
        <end position="138"/>
    </location>
</feature>
<feature type="compositionally biased region" description="Polar residues" evidence="1">
    <location>
        <begin position="129"/>
        <end position="138"/>
    </location>
</feature>
<proteinExistence type="predicted"/>
<feature type="region of interest" description="Disordered" evidence="1">
    <location>
        <begin position="160"/>
        <end position="189"/>
    </location>
</feature>
<dbReference type="AlphaFoldDB" id="A0AA40HPH8"/>
<comment type="caution">
    <text evidence="2">The sequence shown here is derived from an EMBL/GenBank/DDBJ whole genome shotgun (WGS) entry which is preliminary data.</text>
</comment>
<protein>
    <submittedName>
        <fullName evidence="2">Uncharacterized protein</fullName>
    </submittedName>
</protein>
<accession>A0AA40HPH8</accession>
<name>A0AA40HPH8_CNENI</name>
<evidence type="ECO:0000256" key="1">
    <source>
        <dbReference type="SAM" id="MobiDB-lite"/>
    </source>
</evidence>
<evidence type="ECO:0000313" key="2">
    <source>
        <dbReference type="EMBL" id="KAK1334942.1"/>
    </source>
</evidence>
<feature type="compositionally biased region" description="Polar residues" evidence="1">
    <location>
        <begin position="160"/>
        <end position="171"/>
    </location>
</feature>
<feature type="non-terminal residue" evidence="2">
    <location>
        <position position="263"/>
    </location>
</feature>
<dbReference type="EMBL" id="JAULJE010000014">
    <property type="protein sequence ID" value="KAK1334942.1"/>
    <property type="molecule type" value="Genomic_DNA"/>
</dbReference>